<keyword evidence="2" id="KW-1185">Reference proteome</keyword>
<protein>
    <submittedName>
        <fullName evidence="1">Uncharacterized protein</fullName>
    </submittedName>
</protein>
<sequence length="104" mass="11706">MARTFHKPEPKLNFLATSVHPISIFLVASDDKEQLALSFAVASIHCPEASISSVFELLQLGNKVVVLFTIQKQIFRQRLNCLRIHYSRQGCSSLISTESSEETR</sequence>
<reference evidence="1" key="1">
    <citation type="journal article" date="2021" name="bioRxiv">
        <title>Whole Genome Assembly and Annotation of Northern Wild Rice, Zizania palustris L., Supports a Whole Genome Duplication in the Zizania Genus.</title>
        <authorList>
            <person name="Haas M."/>
            <person name="Kono T."/>
            <person name="Macchietto M."/>
            <person name="Millas R."/>
            <person name="McGilp L."/>
            <person name="Shao M."/>
            <person name="Duquette J."/>
            <person name="Hirsch C.N."/>
            <person name="Kimball J."/>
        </authorList>
    </citation>
    <scope>NUCLEOTIDE SEQUENCE</scope>
    <source>
        <tissue evidence="1">Fresh leaf tissue</tissue>
    </source>
</reference>
<name>A0A8J5T759_ZIZPA</name>
<organism evidence="1 2">
    <name type="scientific">Zizania palustris</name>
    <name type="common">Northern wild rice</name>
    <dbReference type="NCBI Taxonomy" id="103762"/>
    <lineage>
        <taxon>Eukaryota</taxon>
        <taxon>Viridiplantae</taxon>
        <taxon>Streptophyta</taxon>
        <taxon>Embryophyta</taxon>
        <taxon>Tracheophyta</taxon>
        <taxon>Spermatophyta</taxon>
        <taxon>Magnoliopsida</taxon>
        <taxon>Liliopsida</taxon>
        <taxon>Poales</taxon>
        <taxon>Poaceae</taxon>
        <taxon>BOP clade</taxon>
        <taxon>Oryzoideae</taxon>
        <taxon>Oryzeae</taxon>
        <taxon>Zizaniinae</taxon>
        <taxon>Zizania</taxon>
    </lineage>
</organism>
<comment type="caution">
    <text evidence="1">The sequence shown here is derived from an EMBL/GenBank/DDBJ whole genome shotgun (WGS) entry which is preliminary data.</text>
</comment>
<evidence type="ECO:0000313" key="2">
    <source>
        <dbReference type="Proteomes" id="UP000729402"/>
    </source>
</evidence>
<evidence type="ECO:0000313" key="1">
    <source>
        <dbReference type="EMBL" id="KAG8081404.1"/>
    </source>
</evidence>
<reference evidence="1" key="2">
    <citation type="submission" date="2021-02" db="EMBL/GenBank/DDBJ databases">
        <authorList>
            <person name="Kimball J.A."/>
            <person name="Haas M.W."/>
            <person name="Macchietto M."/>
            <person name="Kono T."/>
            <person name="Duquette J."/>
            <person name="Shao M."/>
        </authorList>
    </citation>
    <scope>NUCLEOTIDE SEQUENCE</scope>
    <source>
        <tissue evidence="1">Fresh leaf tissue</tissue>
    </source>
</reference>
<dbReference type="Proteomes" id="UP000729402">
    <property type="component" value="Unassembled WGS sequence"/>
</dbReference>
<gene>
    <name evidence="1" type="ORF">GUJ93_ZPchr0007g4363</name>
</gene>
<proteinExistence type="predicted"/>
<dbReference type="EMBL" id="JAAALK010000282">
    <property type="protein sequence ID" value="KAG8081404.1"/>
    <property type="molecule type" value="Genomic_DNA"/>
</dbReference>
<accession>A0A8J5T759</accession>
<dbReference type="AlphaFoldDB" id="A0A8J5T759"/>